<dbReference type="Proteomes" id="UP000663854">
    <property type="component" value="Unassembled WGS sequence"/>
</dbReference>
<dbReference type="AlphaFoldDB" id="A0A814F4F4"/>
<reference evidence="5" key="1">
    <citation type="submission" date="2021-02" db="EMBL/GenBank/DDBJ databases">
        <authorList>
            <person name="Nowell W R."/>
        </authorList>
    </citation>
    <scope>NUCLEOTIDE SEQUENCE</scope>
</reference>
<evidence type="ECO:0000313" key="8">
    <source>
        <dbReference type="EMBL" id="CAF3560293.1"/>
    </source>
</evidence>
<dbReference type="Proteomes" id="UP000663864">
    <property type="component" value="Unassembled WGS sequence"/>
</dbReference>
<dbReference type="Proteomes" id="UP000663870">
    <property type="component" value="Unassembled WGS sequence"/>
</dbReference>
<proteinExistence type="predicted"/>
<evidence type="ECO:0000313" key="4">
    <source>
        <dbReference type="EMBL" id="CAF0938657.1"/>
    </source>
</evidence>
<evidence type="ECO:0000313" key="5">
    <source>
        <dbReference type="EMBL" id="CAF0977942.1"/>
    </source>
</evidence>
<dbReference type="EMBL" id="CAJOBD010000007">
    <property type="protein sequence ID" value="CAF3529352.1"/>
    <property type="molecule type" value="Genomic_DNA"/>
</dbReference>
<dbReference type="EMBL" id="CAJNOU010000266">
    <property type="protein sequence ID" value="CAF0938657.1"/>
    <property type="molecule type" value="Genomic_DNA"/>
</dbReference>
<dbReference type="EMBL" id="CAJNOH010000188">
    <property type="protein sequence ID" value="CAF0935289.1"/>
    <property type="molecule type" value="Genomic_DNA"/>
</dbReference>
<evidence type="ECO:0000313" key="6">
    <source>
        <dbReference type="EMBL" id="CAF0980859.1"/>
    </source>
</evidence>
<dbReference type="EMBL" id="CAJNOO010000385">
    <property type="protein sequence ID" value="CAF0927596.1"/>
    <property type="molecule type" value="Genomic_DNA"/>
</dbReference>
<name>A0A814F4F4_9BILA</name>
<sequence>MVLFITTTCSYVIESDDLRNSLTDQQFGLNIPSYYDRVFRSTKFPRIGRSLSDTEDISSMFDANTNIEDNEENNYDNELRWNEQRSVFFPRIGKRAFHNLVWGHSLSNPHYILDAQGRYHINNGYDYHNHQIQPTSMKHYRGK</sequence>
<evidence type="ECO:0000313" key="10">
    <source>
        <dbReference type="Proteomes" id="UP000663870"/>
    </source>
</evidence>
<evidence type="ECO:0000313" key="2">
    <source>
        <dbReference type="EMBL" id="CAF0927596.1"/>
    </source>
</evidence>
<protein>
    <submittedName>
        <fullName evidence="5">Uncharacterized protein</fullName>
    </submittedName>
</protein>
<dbReference type="EMBL" id="CAJNOL010000279">
    <property type="protein sequence ID" value="CAF0980859.1"/>
    <property type="molecule type" value="Genomic_DNA"/>
</dbReference>
<evidence type="ECO:0000313" key="3">
    <source>
        <dbReference type="EMBL" id="CAF0935289.1"/>
    </source>
</evidence>
<dbReference type="EMBL" id="CAJOAX010000472">
    <property type="protein sequence ID" value="CAF3597490.1"/>
    <property type="molecule type" value="Genomic_DNA"/>
</dbReference>
<dbReference type="Proteomes" id="UP000663874">
    <property type="component" value="Unassembled WGS sequence"/>
</dbReference>
<dbReference type="OrthoDB" id="10030222at2759"/>
<organism evidence="5 10">
    <name type="scientific">Rotaria sordida</name>
    <dbReference type="NCBI Taxonomy" id="392033"/>
    <lineage>
        <taxon>Eukaryota</taxon>
        <taxon>Metazoa</taxon>
        <taxon>Spiralia</taxon>
        <taxon>Gnathifera</taxon>
        <taxon>Rotifera</taxon>
        <taxon>Eurotatoria</taxon>
        <taxon>Bdelloidea</taxon>
        <taxon>Philodinida</taxon>
        <taxon>Philodinidae</taxon>
        <taxon>Rotaria</taxon>
    </lineage>
</organism>
<evidence type="ECO:0000313" key="9">
    <source>
        <dbReference type="EMBL" id="CAF3597490.1"/>
    </source>
</evidence>
<dbReference type="EMBL" id="CAJNOT010000090">
    <property type="protein sequence ID" value="CAF0832371.1"/>
    <property type="molecule type" value="Genomic_DNA"/>
</dbReference>
<dbReference type="Proteomes" id="UP000663836">
    <property type="component" value="Unassembled WGS sequence"/>
</dbReference>
<dbReference type="Proteomes" id="UP000663889">
    <property type="component" value="Unassembled WGS sequence"/>
</dbReference>
<dbReference type="Proteomes" id="UP000663882">
    <property type="component" value="Unassembled WGS sequence"/>
</dbReference>
<evidence type="ECO:0000313" key="7">
    <source>
        <dbReference type="EMBL" id="CAF3529352.1"/>
    </source>
</evidence>
<dbReference type="Proteomes" id="UP000663823">
    <property type="component" value="Unassembled WGS sequence"/>
</dbReference>
<comment type="caution">
    <text evidence="5">The sequence shown here is derived from an EMBL/GenBank/DDBJ whole genome shotgun (WGS) entry which is preliminary data.</text>
</comment>
<dbReference type="EMBL" id="CAJNOL010000274">
    <property type="protein sequence ID" value="CAF0977942.1"/>
    <property type="molecule type" value="Genomic_DNA"/>
</dbReference>
<dbReference type="EMBL" id="CAJOBE010000073">
    <property type="protein sequence ID" value="CAF3560293.1"/>
    <property type="molecule type" value="Genomic_DNA"/>
</dbReference>
<gene>
    <name evidence="8" type="ORF">FNK824_LOCUS1415</name>
    <name evidence="7" type="ORF">JBS370_LOCUS287</name>
    <name evidence="5" type="ORF">JXQ802_LOCUS13026</name>
    <name evidence="6" type="ORF">JXQ802_LOCUS13169</name>
    <name evidence="9" type="ORF">OTI717_LOCUS6628</name>
    <name evidence="3" type="ORF">PYM288_LOCUS11282</name>
    <name evidence="2" type="ORF">RFH988_LOCUS10356</name>
    <name evidence="4" type="ORF">SEV965_LOCUS7585</name>
    <name evidence="1" type="ORF">ZHD862_LOCUS3947</name>
</gene>
<accession>A0A814F4F4</accession>
<evidence type="ECO:0000313" key="1">
    <source>
        <dbReference type="EMBL" id="CAF0832371.1"/>
    </source>
</evidence>
<keyword evidence="10" id="KW-1185">Reference proteome</keyword>